<dbReference type="EMBL" id="CAKM01000297">
    <property type="protein sequence ID" value="CCJ31406.1"/>
    <property type="molecule type" value="Genomic_DNA"/>
</dbReference>
<gene>
    <name evidence="2" type="ORF">PNEJI1_003418</name>
</gene>
<proteinExistence type="predicted"/>
<accession>L0PGB1</accession>
<dbReference type="AlphaFoldDB" id="L0PGB1"/>
<evidence type="ECO:0000313" key="2">
    <source>
        <dbReference type="EMBL" id="CCJ31406.1"/>
    </source>
</evidence>
<sequence length="62" mass="7252">MYLFFCKKKDIWGSIEAIERRVRTLHSTAVHKDASIWGDSFLHGTSANYIDAMYNAWKKKSK</sequence>
<organism evidence="3">
    <name type="scientific">Pneumocystis jirovecii</name>
    <name type="common">Human pneumocystis pneumonia agent</name>
    <dbReference type="NCBI Taxonomy" id="42068"/>
    <lineage>
        <taxon>Eukaryota</taxon>
        <taxon>Fungi</taxon>
        <taxon>Dikarya</taxon>
        <taxon>Ascomycota</taxon>
        <taxon>Taphrinomycotina</taxon>
        <taxon>Pneumocystomycetes</taxon>
        <taxon>Pneumocystaceae</taxon>
        <taxon>Pneumocystis</taxon>
    </lineage>
</organism>
<name>L0PGB1_PNEJI</name>
<reference evidence="2 3" key="1">
    <citation type="journal article" date="2012" name="MBio">
        <title>De novo assembly of the Pneumocystis jirovecii genome from a single bronchoalveolar lavage fluid specimen from a patient.</title>
        <authorList>
            <person name="Cisse O.H."/>
            <person name="Pagni M."/>
            <person name="Hauser P.M."/>
        </authorList>
    </citation>
    <scope>NUCLEOTIDE SEQUENCE [LARGE SCALE GENOMIC DNA]</scope>
    <source>
        <strain evidence="2 3">SE8</strain>
    </source>
</reference>
<feature type="domain" description="2-oxoglutarate dehydrogenase E1 component N-terminal" evidence="1">
    <location>
        <begin position="39"/>
        <end position="59"/>
    </location>
</feature>
<evidence type="ECO:0000259" key="1">
    <source>
        <dbReference type="Pfam" id="PF16078"/>
    </source>
</evidence>
<evidence type="ECO:0000313" key="3">
    <source>
        <dbReference type="Proteomes" id="UP000010422"/>
    </source>
</evidence>
<dbReference type="InParanoid" id="L0PGB1"/>
<dbReference type="InterPro" id="IPR032106">
    <property type="entry name" value="2-oxogl_dehyd_N"/>
</dbReference>
<dbReference type="VEuPathDB" id="FungiDB:PNEJI1_003418"/>
<comment type="caution">
    <text evidence="2">The sequence shown here is derived from an EMBL/GenBank/DDBJ whole genome shotgun (WGS) entry which is preliminary data.</text>
</comment>
<protein>
    <recommendedName>
        <fullName evidence="1">2-oxoglutarate dehydrogenase E1 component N-terminal domain-containing protein</fullName>
    </recommendedName>
</protein>
<dbReference type="STRING" id="1209962.L0PGB1"/>
<dbReference type="Pfam" id="PF16078">
    <property type="entry name" value="2-oxogl_dehyd_N"/>
    <property type="match status" value="1"/>
</dbReference>
<dbReference type="Proteomes" id="UP000010422">
    <property type="component" value="Unassembled WGS sequence"/>
</dbReference>